<evidence type="ECO:0000256" key="5">
    <source>
        <dbReference type="ARBA" id="ARBA00022679"/>
    </source>
</evidence>
<evidence type="ECO:0000256" key="1">
    <source>
        <dbReference type="ARBA" id="ARBA00004496"/>
    </source>
</evidence>
<dbReference type="GO" id="GO:0008982">
    <property type="term" value="F:protein-N(PI)-phosphohistidine-sugar phosphotransferase activity"/>
    <property type="evidence" value="ECO:0007669"/>
    <property type="project" value="InterPro"/>
</dbReference>
<dbReference type="InterPro" id="IPR036667">
    <property type="entry name" value="PTS_IIB_sorbose-sp_sf"/>
</dbReference>
<keyword evidence="3" id="KW-0963">Cytoplasm</keyword>
<keyword evidence="6" id="KW-0598">Phosphotransferase system</keyword>
<evidence type="ECO:0000259" key="8">
    <source>
        <dbReference type="PROSITE" id="PS51101"/>
    </source>
</evidence>
<dbReference type="AlphaFoldDB" id="R2RYV1"/>
<evidence type="ECO:0000256" key="3">
    <source>
        <dbReference type="ARBA" id="ARBA00022490"/>
    </source>
</evidence>
<evidence type="ECO:0000256" key="6">
    <source>
        <dbReference type="ARBA" id="ARBA00022683"/>
    </source>
</evidence>
<dbReference type="InterPro" id="IPR004720">
    <property type="entry name" value="PTS_IIB_sorbose-sp"/>
</dbReference>
<protein>
    <recommendedName>
        <fullName evidence="8">PTS EIIB type-4 domain-containing protein</fullName>
    </recommendedName>
</protein>
<keyword evidence="4" id="KW-0762">Sugar transport</keyword>
<dbReference type="GO" id="GO:0005737">
    <property type="term" value="C:cytoplasm"/>
    <property type="evidence" value="ECO:0007669"/>
    <property type="project" value="UniProtKB-SubCell"/>
</dbReference>
<dbReference type="STRING" id="160454.RV10_GL002728"/>
<keyword evidence="7" id="KW-0418">Kinase</keyword>
<evidence type="ECO:0000256" key="2">
    <source>
        <dbReference type="ARBA" id="ARBA00022448"/>
    </source>
</evidence>
<keyword evidence="10" id="KW-1185">Reference proteome</keyword>
<dbReference type="GO" id="GO:0009401">
    <property type="term" value="P:phosphoenolpyruvate-dependent sugar phosphotransferase system"/>
    <property type="evidence" value="ECO:0007669"/>
    <property type="project" value="UniProtKB-KW"/>
</dbReference>
<keyword evidence="5" id="KW-0808">Transferase</keyword>
<dbReference type="Pfam" id="PF03830">
    <property type="entry name" value="PTSIIB_sorb"/>
    <property type="match status" value="1"/>
</dbReference>
<comment type="subcellular location">
    <subcellularLocation>
        <location evidence="1">Cytoplasm</location>
    </subcellularLocation>
</comment>
<dbReference type="SUPFAM" id="SSF52728">
    <property type="entry name" value="PTS IIb component"/>
    <property type="match status" value="1"/>
</dbReference>
<evidence type="ECO:0000256" key="7">
    <source>
        <dbReference type="ARBA" id="ARBA00022777"/>
    </source>
</evidence>
<feature type="domain" description="PTS EIIB type-4" evidence="8">
    <location>
        <begin position="1"/>
        <end position="161"/>
    </location>
</feature>
<keyword evidence="2" id="KW-0813">Transport</keyword>
<dbReference type="PROSITE" id="PS51101">
    <property type="entry name" value="PTS_EIIB_TYPE_4"/>
    <property type="match status" value="1"/>
</dbReference>
<evidence type="ECO:0000313" key="9">
    <source>
        <dbReference type="EMBL" id="EOH88435.1"/>
    </source>
</evidence>
<name>R2RYV1_9ENTE</name>
<dbReference type="EMBL" id="AJAQ01000045">
    <property type="protein sequence ID" value="EOH88435.1"/>
    <property type="molecule type" value="Genomic_DNA"/>
</dbReference>
<proteinExistence type="predicted"/>
<sequence>MDSLKLVRIDFRLIHGQVITKWNKKAQAKQIMIVDDQLSKDPFMADIYVMAAPPGVSVEICTVDDFSKKCLENNFEYSSILVLLKSIETAKQLFDNGVKLKELQIGGTGSGAGKVNISKGIALTKEEYQDLSDMAAAGTKVYIQMIPEDSPVSIEKVGNKF</sequence>
<accession>R2RYV1</accession>
<dbReference type="Proteomes" id="UP000013782">
    <property type="component" value="Unassembled WGS sequence"/>
</dbReference>
<dbReference type="eggNOG" id="COG3444">
    <property type="taxonomic scope" value="Bacteria"/>
</dbReference>
<comment type="caution">
    <text evidence="9">The sequence shown here is derived from an EMBL/GenBank/DDBJ whole genome shotgun (WGS) entry which is preliminary data.</text>
</comment>
<dbReference type="RefSeq" id="WP_010759197.1">
    <property type="nucleotide sequence ID" value="NZ_ASWD01000003.1"/>
</dbReference>
<dbReference type="Gene3D" id="3.40.35.10">
    <property type="entry name" value="Phosphotransferase system, sorbose subfamily IIB component"/>
    <property type="match status" value="1"/>
</dbReference>
<organism evidence="9 10">
    <name type="scientific">Enterococcus pallens ATCC BAA-351</name>
    <dbReference type="NCBI Taxonomy" id="1158607"/>
    <lineage>
        <taxon>Bacteria</taxon>
        <taxon>Bacillati</taxon>
        <taxon>Bacillota</taxon>
        <taxon>Bacilli</taxon>
        <taxon>Lactobacillales</taxon>
        <taxon>Enterococcaceae</taxon>
        <taxon>Enterococcus</taxon>
    </lineage>
</organism>
<dbReference type="OrthoDB" id="9788818at2"/>
<reference evidence="9 10" key="1">
    <citation type="submission" date="2013-02" db="EMBL/GenBank/DDBJ databases">
        <title>The Genome Sequence of Enterococcus pallens BAA-351.</title>
        <authorList>
            <consortium name="The Broad Institute Genome Sequencing Platform"/>
            <consortium name="The Broad Institute Genome Sequencing Center for Infectious Disease"/>
            <person name="Earl A.M."/>
            <person name="Gilmore M.S."/>
            <person name="Lebreton F."/>
            <person name="Walker B."/>
            <person name="Young S.K."/>
            <person name="Zeng Q."/>
            <person name="Gargeya S."/>
            <person name="Fitzgerald M."/>
            <person name="Haas B."/>
            <person name="Abouelleil A."/>
            <person name="Alvarado L."/>
            <person name="Arachchi H.M."/>
            <person name="Berlin A.M."/>
            <person name="Chapman S.B."/>
            <person name="Dewar J."/>
            <person name="Goldberg J."/>
            <person name="Griggs A."/>
            <person name="Gujja S."/>
            <person name="Hansen M."/>
            <person name="Howarth C."/>
            <person name="Imamovic A."/>
            <person name="Larimer J."/>
            <person name="McCowan C."/>
            <person name="Murphy C."/>
            <person name="Neiman D."/>
            <person name="Pearson M."/>
            <person name="Priest M."/>
            <person name="Roberts A."/>
            <person name="Saif S."/>
            <person name="Shea T."/>
            <person name="Sisk P."/>
            <person name="Sykes S."/>
            <person name="Wortman J."/>
            <person name="Nusbaum C."/>
            <person name="Birren B."/>
        </authorList>
    </citation>
    <scope>NUCLEOTIDE SEQUENCE [LARGE SCALE GENOMIC DNA]</scope>
    <source>
        <strain evidence="9 10">ATCC BAA-351</strain>
    </source>
</reference>
<dbReference type="GO" id="GO:0016301">
    <property type="term" value="F:kinase activity"/>
    <property type="evidence" value="ECO:0007669"/>
    <property type="project" value="UniProtKB-KW"/>
</dbReference>
<evidence type="ECO:0000313" key="10">
    <source>
        <dbReference type="Proteomes" id="UP000013782"/>
    </source>
</evidence>
<evidence type="ECO:0000256" key="4">
    <source>
        <dbReference type="ARBA" id="ARBA00022597"/>
    </source>
</evidence>
<dbReference type="PATRIC" id="fig|1158607.3.peg.4230"/>
<dbReference type="HOGENOM" id="CLU_116175_0_0_9"/>
<gene>
    <name evidence="9" type="ORF">UAU_04253</name>
</gene>